<reference evidence="1 2" key="1">
    <citation type="journal article" date="2018" name="Nat. Ecol. Evol.">
        <title>Shark genomes provide insights into elasmobranch evolution and the origin of vertebrates.</title>
        <authorList>
            <person name="Hara Y"/>
            <person name="Yamaguchi K"/>
            <person name="Onimaru K"/>
            <person name="Kadota M"/>
            <person name="Koyanagi M"/>
            <person name="Keeley SD"/>
            <person name="Tatsumi K"/>
            <person name="Tanaka K"/>
            <person name="Motone F"/>
            <person name="Kageyama Y"/>
            <person name="Nozu R"/>
            <person name="Adachi N"/>
            <person name="Nishimura O"/>
            <person name="Nakagawa R"/>
            <person name="Tanegashima C"/>
            <person name="Kiyatake I"/>
            <person name="Matsumoto R"/>
            <person name="Murakumo K"/>
            <person name="Nishida K"/>
            <person name="Terakita A"/>
            <person name="Kuratani S"/>
            <person name="Sato K"/>
            <person name="Hyodo S Kuraku.S."/>
        </authorList>
    </citation>
    <scope>NUCLEOTIDE SEQUENCE [LARGE SCALE GENOMIC DNA]</scope>
</reference>
<evidence type="ECO:0000313" key="2">
    <source>
        <dbReference type="Proteomes" id="UP000287033"/>
    </source>
</evidence>
<dbReference type="AlphaFoldDB" id="A0A401RU01"/>
<dbReference type="Proteomes" id="UP000287033">
    <property type="component" value="Unassembled WGS sequence"/>
</dbReference>
<name>A0A401RU01_CHIPU</name>
<comment type="caution">
    <text evidence="1">The sequence shown here is derived from an EMBL/GenBank/DDBJ whole genome shotgun (WGS) entry which is preliminary data.</text>
</comment>
<protein>
    <submittedName>
        <fullName evidence="1">Uncharacterized protein</fullName>
    </submittedName>
</protein>
<organism evidence="1 2">
    <name type="scientific">Chiloscyllium punctatum</name>
    <name type="common">Brownbanded bambooshark</name>
    <name type="synonym">Hemiscyllium punctatum</name>
    <dbReference type="NCBI Taxonomy" id="137246"/>
    <lineage>
        <taxon>Eukaryota</taxon>
        <taxon>Metazoa</taxon>
        <taxon>Chordata</taxon>
        <taxon>Craniata</taxon>
        <taxon>Vertebrata</taxon>
        <taxon>Chondrichthyes</taxon>
        <taxon>Elasmobranchii</taxon>
        <taxon>Galeomorphii</taxon>
        <taxon>Galeoidea</taxon>
        <taxon>Orectolobiformes</taxon>
        <taxon>Hemiscylliidae</taxon>
        <taxon>Chiloscyllium</taxon>
    </lineage>
</organism>
<keyword evidence="2" id="KW-1185">Reference proteome</keyword>
<gene>
    <name evidence="1" type="ORF">chiPu_0020070</name>
</gene>
<sequence length="82" mass="9219">MVLESDISLRRVGSRKSDEQTGIRDWEWGKMSYVIKQVISSYKDQLQLPNSDLLAENQGQLRLGDSDFMSIEIGNGESALQG</sequence>
<dbReference type="EMBL" id="BEZZ01002332">
    <property type="protein sequence ID" value="GCC21596.1"/>
    <property type="molecule type" value="Genomic_DNA"/>
</dbReference>
<evidence type="ECO:0000313" key="1">
    <source>
        <dbReference type="EMBL" id="GCC21596.1"/>
    </source>
</evidence>
<accession>A0A401RU01</accession>
<proteinExistence type="predicted"/>